<keyword evidence="8 11" id="KW-0408">Iron</keyword>
<dbReference type="HAMAP" id="MF_03154">
    <property type="entry name" value="Salvage_MtnD_euk"/>
    <property type="match status" value="1"/>
</dbReference>
<comment type="pathway">
    <text evidence="11">Amino-acid biosynthesis; L-methionine biosynthesis via salvage pathway; L-methionine from S-methyl-5-thio-alpha-D-ribose 1-phosphate: step 5/6.</text>
</comment>
<feature type="compositionally biased region" description="Basic and acidic residues" evidence="12">
    <location>
        <begin position="542"/>
        <end position="568"/>
    </location>
</feature>
<dbReference type="GO" id="GO:0005737">
    <property type="term" value="C:cytoplasm"/>
    <property type="evidence" value="ECO:0007669"/>
    <property type="project" value="UniProtKB-SubCell"/>
</dbReference>
<feature type="compositionally biased region" description="Basic and acidic residues" evidence="12">
    <location>
        <begin position="521"/>
        <end position="535"/>
    </location>
</feature>
<evidence type="ECO:0000313" key="14">
    <source>
        <dbReference type="Proteomes" id="UP000002668"/>
    </source>
</evidence>
<dbReference type="GO" id="GO:0005634">
    <property type="term" value="C:nucleus"/>
    <property type="evidence" value="ECO:0007669"/>
    <property type="project" value="UniProtKB-SubCell"/>
</dbReference>
<dbReference type="EMBL" id="FP929138">
    <property type="protein sequence ID" value="CBY01178.1"/>
    <property type="molecule type" value="Genomic_DNA"/>
</dbReference>
<proteinExistence type="inferred from homology"/>
<keyword evidence="6 11" id="KW-0223">Dioxygenase</keyword>
<dbReference type="CDD" id="cd02232">
    <property type="entry name" value="cupin_ARD"/>
    <property type="match status" value="1"/>
</dbReference>
<evidence type="ECO:0000256" key="11">
    <source>
        <dbReference type="HAMAP-Rule" id="MF_03154"/>
    </source>
</evidence>
<accession>E5ABY7</accession>
<keyword evidence="5 11" id="KW-0479">Metal-binding</keyword>
<evidence type="ECO:0000256" key="1">
    <source>
        <dbReference type="ARBA" id="ARBA00000428"/>
    </source>
</evidence>
<feature type="region of interest" description="Disordered" evidence="12">
    <location>
        <begin position="521"/>
        <end position="590"/>
    </location>
</feature>
<dbReference type="AlphaFoldDB" id="E5ABY7"/>
<keyword evidence="10 11" id="KW-0539">Nucleus</keyword>
<comment type="function">
    <text evidence="11">Catalyzes 2 different reactions between oxygen and the acireductone 1,2-dihydroxy-3-keto-5-methylthiopentene (DHK-MTPene) depending upon the metal bound in the active site. Fe-containing acireductone dioxygenase (Fe-ARD) produces formate and 2-keto-4-methylthiobutyrate (KMTB), the alpha-ketoacid precursor of methionine in the methionine recycle pathway. Ni-containing acireductone dioxygenase (Ni-ARD) produces methylthiopropionate, carbon monoxide and formate, and does not lie on the methionine recycle pathway.</text>
</comment>
<feature type="compositionally biased region" description="Polar residues" evidence="12">
    <location>
        <begin position="311"/>
        <end position="320"/>
    </location>
</feature>
<dbReference type="GO" id="GO:0010308">
    <property type="term" value="F:acireductone dioxygenase (Ni2+-requiring) activity"/>
    <property type="evidence" value="ECO:0007669"/>
    <property type="project" value="UniProtKB-UniRule"/>
</dbReference>
<dbReference type="HOGENOM" id="CLU_378140_0_0_1"/>
<evidence type="ECO:0000256" key="8">
    <source>
        <dbReference type="ARBA" id="ARBA00023004"/>
    </source>
</evidence>
<feature type="region of interest" description="Disordered" evidence="12">
    <location>
        <begin position="240"/>
        <end position="263"/>
    </location>
</feature>
<feature type="binding site" evidence="11">
    <location>
        <position position="83"/>
    </location>
    <ligand>
        <name>Ni(2+)</name>
        <dbReference type="ChEBI" id="CHEBI:49786"/>
        <note>for nickel-dependent acireductone dioxygenase activity</note>
    </ligand>
</feature>
<feature type="region of interest" description="Disordered" evidence="12">
    <location>
        <begin position="281"/>
        <end position="365"/>
    </location>
</feature>
<dbReference type="VEuPathDB" id="FungiDB:LEMA_P023080.1"/>
<dbReference type="UniPathway" id="UPA00904">
    <property type="reaction ID" value="UER00878"/>
</dbReference>
<dbReference type="OrthoDB" id="1867259at2759"/>
<evidence type="ECO:0000256" key="12">
    <source>
        <dbReference type="SAM" id="MobiDB-lite"/>
    </source>
</evidence>
<name>E5ABY7_LEPMJ</name>
<evidence type="ECO:0000256" key="6">
    <source>
        <dbReference type="ARBA" id="ARBA00022964"/>
    </source>
</evidence>
<feature type="compositionally biased region" description="Basic and acidic residues" evidence="12">
    <location>
        <begin position="332"/>
        <end position="347"/>
    </location>
</feature>
<dbReference type="GO" id="GO:0019509">
    <property type="term" value="P:L-methionine salvage from methylthioadenosine"/>
    <property type="evidence" value="ECO:0007669"/>
    <property type="project" value="UniProtKB-UniRule"/>
</dbReference>
<evidence type="ECO:0000256" key="4">
    <source>
        <dbReference type="ARBA" id="ARBA00022605"/>
    </source>
</evidence>
<feature type="binding site" evidence="11">
    <location>
        <position position="87"/>
    </location>
    <ligand>
        <name>Fe(2+)</name>
        <dbReference type="ChEBI" id="CHEBI:29033"/>
        <note>for iron-dependent acireductone dioxygenase activity</note>
    </ligand>
</feature>
<keyword evidence="3 11" id="KW-0533">Nickel</keyword>
<dbReference type="Pfam" id="PF03079">
    <property type="entry name" value="ARD"/>
    <property type="match status" value="1"/>
</dbReference>
<dbReference type="InterPro" id="IPR014710">
    <property type="entry name" value="RmlC-like_jellyroll"/>
</dbReference>
<feature type="binding site" evidence="11">
    <location>
        <position position="126"/>
    </location>
    <ligand>
        <name>Fe(2+)</name>
        <dbReference type="ChEBI" id="CHEBI:29033"/>
        <note>for iron-dependent acireductone dioxygenase activity</note>
    </ligand>
</feature>
<dbReference type="InParanoid" id="E5ABY7"/>
<gene>
    <name evidence="11" type="primary">ADI1</name>
    <name evidence="13" type="ORF">LEMA_P023080.1</name>
</gene>
<feature type="binding site" evidence="11">
    <location>
        <position position="81"/>
    </location>
    <ligand>
        <name>Ni(2+)</name>
        <dbReference type="ChEBI" id="CHEBI:49786"/>
        <note>for nickel-dependent acireductone dioxygenase activity</note>
    </ligand>
</feature>
<dbReference type="Proteomes" id="UP000002668">
    <property type="component" value="Genome"/>
</dbReference>
<feature type="compositionally biased region" description="Basic and acidic residues" evidence="12">
    <location>
        <begin position="686"/>
        <end position="695"/>
    </location>
</feature>
<evidence type="ECO:0000256" key="9">
    <source>
        <dbReference type="ARBA" id="ARBA00023167"/>
    </source>
</evidence>
<feature type="binding site" evidence="11">
    <location>
        <position position="126"/>
    </location>
    <ligand>
        <name>Ni(2+)</name>
        <dbReference type="ChEBI" id="CHEBI:49786"/>
        <note>for nickel-dependent acireductone dioxygenase activity</note>
    </ligand>
</feature>
<keyword evidence="4 11" id="KW-0028">Amino-acid biosynthesis</keyword>
<sequence length="733" mass="84843">MKAYWFDNLPGDQREPHDSGRNVDPDYLAKLGVIYHHVPEVAGVDAIATSRNYKNRDEITVSPEKMGDIYEEKVKTFFHEHLHEDEEIRYILDGAGYFDVRSEGDDWVRIWLEKGDLIILPSGIYHRFTTDEQNYTKAMRLFKDEPKWTPLNRGNETDENPYRKEYLKAMQVDIFWPSLSRMNVSVALLSLFRADKPRNLPLLKPLHGVGDHQNTLSIIHNSKSPSLNNVRHQSSGQLLTMEPQKKVEHLRPEPRRRAPPKSSASILGHLIAHAKRGHDDFISPELMEDNRRKNEEYERSHKRPRVPPSLPSLQTLQRMRNTLRDSVASKGDSYRPDYRKTPDDPHHAQKTQRQKSSYTETPPRHTPAAYLANLFASDRSTRVNCQVSLCEHEYYAIDWESSDSDNRKGSWIAHFRHYWDYPSSRDDHKKCQPPNIQSRCNVLAERIIAKSMEKEDRKSLGRDKRNGAVTRPSFERVHREVRIMYSHLFRGNAEDVIEKKEEAARKKHDLFSQREILAEKTQRQAHAERQRKELAKGLAIEDSVKEPSNKRTRMDDGDTARYPKEAPKKKQKISVPEDRFKPTTKEEREKRVIQMKKSIQAQHTLRIANIREKKKAVSSKLVPVDPGSNEDKHAPTKVSAPQIPKPQGPKKKELTPEERKILKRMQRAEAEEANAYTSNNIVEPKQQPEDKLDEEAHILSQLTDQAKKDILLAPATSKTDQLCPYTSGTEVCG</sequence>
<dbReference type="EC" id="1.13.11.53" evidence="11"/>
<feature type="compositionally biased region" description="Basic and acidic residues" evidence="12">
    <location>
        <begin position="650"/>
        <end position="670"/>
    </location>
</feature>
<dbReference type="GO" id="GO:0010309">
    <property type="term" value="F:acireductone dioxygenase [iron(II)-requiring] activity"/>
    <property type="evidence" value="ECO:0007669"/>
    <property type="project" value="UniProtKB-UniRule"/>
</dbReference>
<keyword evidence="14" id="KW-1185">Reference proteome</keyword>
<dbReference type="GeneID" id="13291883"/>
<feature type="region of interest" description="Disordered" evidence="12">
    <location>
        <begin position="610"/>
        <end position="695"/>
    </location>
</feature>
<feature type="compositionally biased region" description="Basic and acidic residues" evidence="12">
    <location>
        <begin position="243"/>
        <end position="256"/>
    </location>
</feature>
<comment type="catalytic activity">
    <reaction evidence="1 11">
        <text>1,2-dihydroxy-5-(methylsulfanyl)pent-1-en-3-one + O2 = 4-methylsulfanyl-2-oxobutanoate + formate + 2 H(+)</text>
        <dbReference type="Rhea" id="RHEA:24504"/>
        <dbReference type="ChEBI" id="CHEBI:15378"/>
        <dbReference type="ChEBI" id="CHEBI:15379"/>
        <dbReference type="ChEBI" id="CHEBI:15740"/>
        <dbReference type="ChEBI" id="CHEBI:16723"/>
        <dbReference type="ChEBI" id="CHEBI:49252"/>
        <dbReference type="EC" id="1.13.11.54"/>
    </reaction>
</comment>
<dbReference type="InterPro" id="IPR027496">
    <property type="entry name" value="ARD_euk"/>
</dbReference>
<feature type="binding site" evidence="11">
    <location>
        <position position="81"/>
    </location>
    <ligand>
        <name>Fe(2+)</name>
        <dbReference type="ChEBI" id="CHEBI:29033"/>
        <note>for iron-dependent acireductone dioxygenase activity</note>
    </ligand>
</feature>
<evidence type="ECO:0000256" key="3">
    <source>
        <dbReference type="ARBA" id="ARBA00022596"/>
    </source>
</evidence>
<evidence type="ECO:0000256" key="7">
    <source>
        <dbReference type="ARBA" id="ARBA00023002"/>
    </source>
</evidence>
<dbReference type="FunFam" id="2.60.120.10:FF:000079">
    <property type="entry name" value="1,2-dihydroxy-3-keto-5-methylthiopentene dioxygenase"/>
    <property type="match status" value="1"/>
</dbReference>
<keyword evidence="9 11" id="KW-0486">Methionine biosynthesis</keyword>
<dbReference type="STRING" id="985895.E5ABY7"/>
<evidence type="ECO:0000313" key="13">
    <source>
        <dbReference type="EMBL" id="CBY01178.1"/>
    </source>
</evidence>
<organism evidence="14">
    <name type="scientific">Leptosphaeria maculans (strain JN3 / isolate v23.1.3 / race Av1-4-5-6-7-8)</name>
    <name type="common">Blackleg fungus</name>
    <name type="synonym">Phoma lingam</name>
    <dbReference type="NCBI Taxonomy" id="985895"/>
    <lineage>
        <taxon>Eukaryota</taxon>
        <taxon>Fungi</taxon>
        <taxon>Dikarya</taxon>
        <taxon>Ascomycota</taxon>
        <taxon>Pezizomycotina</taxon>
        <taxon>Dothideomycetes</taxon>
        <taxon>Pleosporomycetidae</taxon>
        <taxon>Pleosporales</taxon>
        <taxon>Pleosporineae</taxon>
        <taxon>Leptosphaeriaceae</taxon>
        <taxon>Plenodomus</taxon>
        <taxon>Plenodomus lingam/Leptosphaeria maculans species complex</taxon>
    </lineage>
</organism>
<evidence type="ECO:0000256" key="5">
    <source>
        <dbReference type="ARBA" id="ARBA00022723"/>
    </source>
</evidence>
<feature type="binding site" evidence="11">
    <location>
        <position position="83"/>
    </location>
    <ligand>
        <name>Fe(2+)</name>
        <dbReference type="ChEBI" id="CHEBI:29033"/>
        <note>for iron-dependent acireductone dioxygenase activity</note>
    </ligand>
</feature>
<comment type="similarity">
    <text evidence="11">Belongs to the acireductone dioxygenase (ARD) family.</text>
</comment>
<reference evidence="14" key="1">
    <citation type="journal article" date="2011" name="Nat. Commun.">
        <title>Effector diversification within compartments of the Leptosphaeria maculans genome affected by Repeat-Induced Point mutations.</title>
        <authorList>
            <person name="Rouxel T."/>
            <person name="Grandaubert J."/>
            <person name="Hane J.K."/>
            <person name="Hoede C."/>
            <person name="van de Wouw A.P."/>
            <person name="Couloux A."/>
            <person name="Dominguez V."/>
            <person name="Anthouard V."/>
            <person name="Bally P."/>
            <person name="Bourras S."/>
            <person name="Cozijnsen A.J."/>
            <person name="Ciuffetti L.M."/>
            <person name="Degrave A."/>
            <person name="Dilmaghani A."/>
            <person name="Duret L."/>
            <person name="Fudal I."/>
            <person name="Goodwin S.B."/>
            <person name="Gout L."/>
            <person name="Glaser N."/>
            <person name="Linglin J."/>
            <person name="Kema G.H.J."/>
            <person name="Lapalu N."/>
            <person name="Lawrence C.B."/>
            <person name="May K."/>
            <person name="Meyer M."/>
            <person name="Ollivier B."/>
            <person name="Poulain J."/>
            <person name="Schoch C.L."/>
            <person name="Simon A."/>
            <person name="Spatafora J.W."/>
            <person name="Stachowiak A."/>
            <person name="Turgeon B.G."/>
            <person name="Tyler B.M."/>
            <person name="Vincent D."/>
            <person name="Weissenbach J."/>
            <person name="Amselem J."/>
            <person name="Quesneville H."/>
            <person name="Oliver R.P."/>
            <person name="Wincker P."/>
            <person name="Balesdent M.-H."/>
            <person name="Howlett B.J."/>
        </authorList>
    </citation>
    <scope>NUCLEOTIDE SEQUENCE [LARGE SCALE GENOMIC DNA]</scope>
    <source>
        <strain evidence="14">JN3 / isolate v23.1.3 / race Av1-4-5-6-7-8</strain>
    </source>
</reference>
<dbReference type="eggNOG" id="KOG2107">
    <property type="taxonomic scope" value="Eukaryota"/>
</dbReference>
<feature type="binding site" evidence="11">
    <location>
        <position position="87"/>
    </location>
    <ligand>
        <name>Ni(2+)</name>
        <dbReference type="ChEBI" id="CHEBI:49786"/>
        <note>for nickel-dependent acireductone dioxygenase activity</note>
    </ligand>
</feature>
<comment type="subcellular location">
    <subcellularLocation>
        <location evidence="11">Cytoplasm</location>
    </subcellularLocation>
    <subcellularLocation>
        <location evidence="11">Nucleus</location>
    </subcellularLocation>
</comment>
<feature type="compositionally biased region" description="Basic and acidic residues" evidence="12">
    <location>
        <begin position="288"/>
        <end position="299"/>
    </location>
</feature>
<feature type="compositionally biased region" description="Basic and acidic residues" evidence="12">
    <location>
        <begin position="575"/>
        <end position="590"/>
    </location>
</feature>
<dbReference type="GO" id="GO:0005506">
    <property type="term" value="F:iron ion binding"/>
    <property type="evidence" value="ECO:0007669"/>
    <property type="project" value="UniProtKB-UniRule"/>
</dbReference>
<evidence type="ECO:0000256" key="2">
    <source>
        <dbReference type="ARBA" id="ARBA00022490"/>
    </source>
</evidence>
<dbReference type="Gene3D" id="2.60.120.10">
    <property type="entry name" value="Jelly Rolls"/>
    <property type="match status" value="1"/>
</dbReference>
<keyword evidence="2 11" id="KW-0963">Cytoplasm</keyword>
<comment type="catalytic activity">
    <reaction evidence="11">
        <text>1,2-dihydroxy-5-(methylsulfanyl)pent-1-en-3-one + O2 = 3-(methylsulfanyl)propanoate + CO + formate + 2 H(+)</text>
        <dbReference type="Rhea" id="RHEA:14161"/>
        <dbReference type="ChEBI" id="CHEBI:15378"/>
        <dbReference type="ChEBI" id="CHEBI:15379"/>
        <dbReference type="ChEBI" id="CHEBI:15740"/>
        <dbReference type="ChEBI" id="CHEBI:17245"/>
        <dbReference type="ChEBI" id="CHEBI:49016"/>
        <dbReference type="ChEBI" id="CHEBI:49252"/>
        <dbReference type="EC" id="1.13.11.53"/>
    </reaction>
</comment>
<dbReference type="PANTHER" id="PTHR23418:SF0">
    <property type="entry name" value="ACIREDUCTONE DIOXYGENASE"/>
    <property type="match status" value="1"/>
</dbReference>
<evidence type="ECO:0000256" key="10">
    <source>
        <dbReference type="ARBA" id="ARBA00023242"/>
    </source>
</evidence>
<protein>
    <recommendedName>
        <fullName evidence="11">Acireductone dioxygenase</fullName>
    </recommendedName>
    <alternativeName>
        <fullName evidence="11">Acireductone dioxygenase (Fe(2+)-requiring)</fullName>
        <shortName evidence="11">ARD'</shortName>
        <shortName evidence="11">Fe-ARD</shortName>
        <ecNumber evidence="11">1.13.11.54</ecNumber>
    </alternativeName>
    <alternativeName>
        <fullName evidence="11">Acireductone dioxygenase (Ni(2+)-requiring)</fullName>
        <shortName evidence="11">ARD</shortName>
        <shortName evidence="11">Ni-ARD</shortName>
        <ecNumber evidence="11">1.13.11.53</ecNumber>
    </alternativeName>
</protein>
<dbReference type="EC" id="1.13.11.54" evidence="11"/>
<comment type="cofactor">
    <cofactor evidence="11">
        <name>Fe(2+)</name>
        <dbReference type="ChEBI" id="CHEBI:29033"/>
    </cofactor>
    <cofactor evidence="11">
        <name>Ni(2+)</name>
        <dbReference type="ChEBI" id="CHEBI:49786"/>
    </cofactor>
    <text evidence="11">Binds either 1 Fe or Ni cation per monomer. Iron-binding promotes an acireductone dioxygenase reaction producing 2-keto-4-methylthiobutyrate, while nickel-binding promotes an acireductone dioxygenase reaction producing 3-(methylsulfanyl)propanoate.</text>
</comment>
<keyword evidence="7 11" id="KW-0560">Oxidoreductase</keyword>
<dbReference type="GO" id="GO:0016151">
    <property type="term" value="F:nickel cation binding"/>
    <property type="evidence" value="ECO:0007669"/>
    <property type="project" value="UniProtKB-UniRule"/>
</dbReference>
<dbReference type="PANTHER" id="PTHR23418">
    <property type="entry name" value="ACIREDUCTONE DIOXYGENASE"/>
    <property type="match status" value="1"/>
</dbReference>
<dbReference type="SUPFAM" id="SSF51182">
    <property type="entry name" value="RmlC-like cupins"/>
    <property type="match status" value="1"/>
</dbReference>
<dbReference type="InterPro" id="IPR011051">
    <property type="entry name" value="RmlC_Cupin_sf"/>
</dbReference>
<dbReference type="InterPro" id="IPR004313">
    <property type="entry name" value="ARD"/>
</dbReference>